<dbReference type="SUPFAM" id="SSF53955">
    <property type="entry name" value="Lysozyme-like"/>
    <property type="match status" value="1"/>
</dbReference>
<dbReference type="Gene3D" id="3.30.2060.10">
    <property type="entry name" value="Penicillin-binding protein 1b domain"/>
    <property type="match status" value="1"/>
</dbReference>
<dbReference type="InterPro" id="IPR001460">
    <property type="entry name" value="PCN-bd_Tpept"/>
</dbReference>
<keyword evidence="14 23" id="KW-0573">Peptidoglycan synthesis</keyword>
<keyword evidence="10 23" id="KW-0328">Glycosyltransferase</keyword>
<evidence type="ECO:0000256" key="5">
    <source>
        <dbReference type="ARBA" id="ARBA00007739"/>
    </source>
</evidence>
<keyword evidence="15 25" id="KW-0472">Membrane</keyword>
<dbReference type="Pfam" id="PF00912">
    <property type="entry name" value="Transgly"/>
    <property type="match status" value="1"/>
</dbReference>
<keyword evidence="17" id="KW-0511">Multifunctional enzyme</keyword>
<keyword evidence="25" id="KW-1133">Transmembrane helix</keyword>
<evidence type="ECO:0000256" key="12">
    <source>
        <dbReference type="ARBA" id="ARBA00022801"/>
    </source>
</evidence>
<dbReference type="GO" id="GO:0009002">
    <property type="term" value="F:serine-type D-Ala-D-Ala carboxypeptidase activity"/>
    <property type="evidence" value="ECO:0007669"/>
    <property type="project" value="UniProtKB-EC"/>
</dbReference>
<dbReference type="OrthoDB" id="9766909at2"/>
<feature type="domain" description="Glycosyl transferase family 51" evidence="27">
    <location>
        <begin position="176"/>
        <end position="346"/>
    </location>
</feature>
<evidence type="ECO:0000256" key="17">
    <source>
        <dbReference type="ARBA" id="ARBA00023268"/>
    </source>
</evidence>
<dbReference type="InterPro" id="IPR012338">
    <property type="entry name" value="Beta-lactam/transpept-like"/>
</dbReference>
<comment type="pathway">
    <text evidence="3 23">Cell wall biogenesis; peptidoglycan biosynthesis.</text>
</comment>
<dbReference type="UniPathway" id="UPA00219"/>
<evidence type="ECO:0000256" key="8">
    <source>
        <dbReference type="ARBA" id="ARBA00022645"/>
    </source>
</evidence>
<dbReference type="SUPFAM" id="SSF56601">
    <property type="entry name" value="beta-lactamase/transpeptidase-like"/>
    <property type="match status" value="1"/>
</dbReference>
<evidence type="ECO:0000256" key="25">
    <source>
        <dbReference type="SAM" id="Phobius"/>
    </source>
</evidence>
<evidence type="ECO:0000256" key="13">
    <source>
        <dbReference type="ARBA" id="ARBA00022960"/>
    </source>
</evidence>
<evidence type="ECO:0000256" key="20">
    <source>
        <dbReference type="ARBA" id="ARBA00034000"/>
    </source>
</evidence>
<reference evidence="30" key="1">
    <citation type="journal article" date="2020" name="Int. J. Syst. Evol. Microbiol.">
        <title>Alteromonas alba sp. nov., a marine bacterium isolated from the seawater of the West Pacific Ocean.</title>
        <authorList>
            <person name="Sun C."/>
            <person name="Wu Y.-H."/>
            <person name="Xamxidin M."/>
            <person name="Cheng H."/>
            <person name="Xu X.-W."/>
        </authorList>
    </citation>
    <scope>NUCLEOTIDE SEQUENCE [LARGE SCALE GENOMIC DNA]</scope>
    <source>
        <strain evidence="30">190</strain>
    </source>
</reference>
<evidence type="ECO:0000256" key="15">
    <source>
        <dbReference type="ARBA" id="ARBA00023136"/>
    </source>
</evidence>
<keyword evidence="25" id="KW-0812">Transmembrane</keyword>
<comment type="similarity">
    <text evidence="4 23">In the C-terminal section; belongs to the transpeptidase family.</text>
</comment>
<evidence type="ECO:0000256" key="3">
    <source>
        <dbReference type="ARBA" id="ARBA00004752"/>
    </source>
</evidence>
<evidence type="ECO:0000256" key="24">
    <source>
        <dbReference type="PIRSR" id="PIRSR002799-1"/>
    </source>
</evidence>
<dbReference type="PANTHER" id="PTHR32282">
    <property type="entry name" value="BINDING PROTEIN TRANSPEPTIDASE, PUTATIVE-RELATED"/>
    <property type="match status" value="1"/>
</dbReference>
<evidence type="ECO:0000256" key="11">
    <source>
        <dbReference type="ARBA" id="ARBA00022679"/>
    </source>
</evidence>
<evidence type="ECO:0000256" key="4">
    <source>
        <dbReference type="ARBA" id="ARBA00007090"/>
    </source>
</evidence>
<keyword evidence="11 23" id="KW-0808">Transferase</keyword>
<dbReference type="InterPro" id="IPR023346">
    <property type="entry name" value="Lysozyme-like_dom_sf"/>
</dbReference>
<dbReference type="GO" id="GO:0008360">
    <property type="term" value="P:regulation of cell shape"/>
    <property type="evidence" value="ECO:0007669"/>
    <property type="project" value="UniProtKB-UniRule"/>
</dbReference>
<dbReference type="GO" id="GO:0009252">
    <property type="term" value="P:peptidoglycan biosynthetic process"/>
    <property type="evidence" value="ECO:0007669"/>
    <property type="project" value="UniProtKB-UniRule"/>
</dbReference>
<dbReference type="PANTHER" id="PTHR32282:SF11">
    <property type="entry name" value="PENICILLIN-BINDING PROTEIN 1B"/>
    <property type="match status" value="1"/>
</dbReference>
<keyword evidence="7" id="KW-1003">Cell membrane</keyword>
<organism evidence="29 30">
    <name type="scientific">Alteromonas alba</name>
    <dbReference type="NCBI Taxonomy" id="2079529"/>
    <lineage>
        <taxon>Bacteria</taxon>
        <taxon>Pseudomonadati</taxon>
        <taxon>Pseudomonadota</taxon>
        <taxon>Gammaproteobacteria</taxon>
        <taxon>Alteromonadales</taxon>
        <taxon>Alteromonadaceae</taxon>
        <taxon>Alteromonas/Salinimonas group</taxon>
        <taxon>Alteromonas</taxon>
    </lineage>
</organism>
<dbReference type="Gene3D" id="1.10.3810.10">
    <property type="entry name" value="Biosynthetic peptidoglycan transglycosylase-like"/>
    <property type="match status" value="1"/>
</dbReference>
<dbReference type="GO" id="GO:0030288">
    <property type="term" value="C:outer membrane-bounded periplasmic space"/>
    <property type="evidence" value="ECO:0007669"/>
    <property type="project" value="TreeGrafter"/>
</dbReference>
<dbReference type="Proteomes" id="UP000238949">
    <property type="component" value="Unassembled WGS sequence"/>
</dbReference>
<feature type="active site" description="Proton donor; for transglycosylase activity" evidence="24">
    <location>
        <position position="201"/>
    </location>
</feature>
<dbReference type="InterPro" id="IPR028166">
    <property type="entry name" value="UB2H"/>
</dbReference>
<dbReference type="GO" id="GO:0071555">
    <property type="term" value="P:cell wall organization"/>
    <property type="evidence" value="ECO:0007669"/>
    <property type="project" value="UniProtKB-UniRule"/>
</dbReference>
<dbReference type="Pfam" id="PF14814">
    <property type="entry name" value="UB2H"/>
    <property type="match status" value="1"/>
</dbReference>
<evidence type="ECO:0000313" key="30">
    <source>
        <dbReference type="Proteomes" id="UP000238949"/>
    </source>
</evidence>
<evidence type="ECO:0000256" key="6">
    <source>
        <dbReference type="ARBA" id="ARBA00018637"/>
    </source>
</evidence>
<evidence type="ECO:0000259" key="28">
    <source>
        <dbReference type="Pfam" id="PF14814"/>
    </source>
</evidence>
<evidence type="ECO:0000256" key="1">
    <source>
        <dbReference type="ARBA" id="ARBA00002624"/>
    </source>
</evidence>
<comment type="function">
    <text evidence="1 23">Cell wall formation. Synthesis of cross-linked peptidoglycan from the lipid intermediates. The enzyme has a penicillin-insensitive transglycosylase N-terminal domain (formation of linear glycan strands) and a penicillin-sensitive transpeptidase C-terminal domain (cross-linking of the peptide subunits).</text>
</comment>
<evidence type="ECO:0000256" key="16">
    <source>
        <dbReference type="ARBA" id="ARBA00023251"/>
    </source>
</evidence>
<feature type="domain" description="Bifunctional transglycosylase second" evidence="28">
    <location>
        <begin position="81"/>
        <end position="165"/>
    </location>
</feature>
<evidence type="ECO:0000256" key="22">
    <source>
        <dbReference type="NCBIfam" id="TIGR02071"/>
    </source>
</evidence>
<evidence type="ECO:0000259" key="27">
    <source>
        <dbReference type="Pfam" id="PF00912"/>
    </source>
</evidence>
<dbReference type="PIRSF" id="PIRSF002799">
    <property type="entry name" value="PBP_1b"/>
    <property type="match status" value="1"/>
</dbReference>
<evidence type="ECO:0000256" key="18">
    <source>
        <dbReference type="ARBA" id="ARBA00023316"/>
    </source>
</evidence>
<dbReference type="Gene3D" id="1.20.5.100">
    <property type="entry name" value="Cytochrome c1, transmembrane anchor, C-terminal"/>
    <property type="match status" value="1"/>
</dbReference>
<keyword evidence="13 23" id="KW-0133">Cell shape</keyword>
<evidence type="ECO:0000256" key="10">
    <source>
        <dbReference type="ARBA" id="ARBA00022676"/>
    </source>
</evidence>
<dbReference type="GO" id="GO:0005886">
    <property type="term" value="C:plasma membrane"/>
    <property type="evidence" value="ECO:0007669"/>
    <property type="project" value="UniProtKB-SubCell"/>
</dbReference>
<dbReference type="AlphaFoldDB" id="A0A2S9V7Q7"/>
<dbReference type="NCBIfam" id="TIGR02071">
    <property type="entry name" value="PBP_1b"/>
    <property type="match status" value="1"/>
</dbReference>
<dbReference type="GO" id="GO:0046677">
    <property type="term" value="P:response to antibiotic"/>
    <property type="evidence" value="ECO:0007669"/>
    <property type="project" value="UniProtKB-UniRule"/>
</dbReference>
<comment type="catalytic activity">
    <reaction evidence="21">
        <text>[GlcNAc-(1-&gt;4)-Mur2Ac(oyl-L-Ala-gamma-D-Glu-L-Lys-D-Ala-D-Ala)](n)-di-trans,octa-cis-undecaprenyl diphosphate + beta-D-GlcNAc-(1-&gt;4)-Mur2Ac(oyl-L-Ala-gamma-D-Glu-L-Lys-D-Ala-D-Ala)-di-trans,octa-cis-undecaprenyl diphosphate = [GlcNAc-(1-&gt;4)-Mur2Ac(oyl-L-Ala-gamma-D-Glu-L-Lys-D-Ala-D-Ala)](n+1)-di-trans,octa-cis-undecaprenyl diphosphate + di-trans,octa-cis-undecaprenyl diphosphate + H(+)</text>
        <dbReference type="Rhea" id="RHEA:23708"/>
        <dbReference type="Rhea" id="RHEA-COMP:9602"/>
        <dbReference type="Rhea" id="RHEA-COMP:9603"/>
        <dbReference type="ChEBI" id="CHEBI:15378"/>
        <dbReference type="ChEBI" id="CHEBI:58405"/>
        <dbReference type="ChEBI" id="CHEBI:60033"/>
        <dbReference type="ChEBI" id="CHEBI:78435"/>
        <dbReference type="EC" id="2.4.99.28"/>
    </reaction>
</comment>
<evidence type="ECO:0000259" key="26">
    <source>
        <dbReference type="Pfam" id="PF00905"/>
    </source>
</evidence>
<feature type="domain" description="Penicillin-binding protein transpeptidase" evidence="26">
    <location>
        <begin position="440"/>
        <end position="681"/>
    </location>
</feature>
<feature type="transmembrane region" description="Helical" evidence="25">
    <location>
        <begin position="36"/>
        <end position="54"/>
    </location>
</feature>
<dbReference type="GO" id="GO:0008658">
    <property type="term" value="F:penicillin binding"/>
    <property type="evidence" value="ECO:0007669"/>
    <property type="project" value="UniProtKB-UniRule"/>
</dbReference>
<dbReference type="InterPro" id="IPR001264">
    <property type="entry name" value="Glyco_trans_51"/>
</dbReference>
<evidence type="ECO:0000256" key="23">
    <source>
        <dbReference type="PIRNR" id="PIRNR002799"/>
    </source>
</evidence>
<evidence type="ECO:0000256" key="9">
    <source>
        <dbReference type="ARBA" id="ARBA00022670"/>
    </source>
</evidence>
<name>A0A2S9V7Q7_9ALTE</name>
<evidence type="ECO:0000313" key="29">
    <source>
        <dbReference type="EMBL" id="PRO72472.1"/>
    </source>
</evidence>
<comment type="catalytic activity">
    <reaction evidence="20">
        <text>Preferential cleavage: (Ac)2-L-Lys-D-Ala-|-D-Ala. Also transpeptidation of peptidyl-alanyl moieties that are N-acyl substituents of D-alanine.</text>
        <dbReference type="EC" id="3.4.16.4"/>
    </reaction>
</comment>
<dbReference type="Pfam" id="PF00905">
    <property type="entry name" value="Transpeptidase"/>
    <property type="match status" value="1"/>
</dbReference>
<dbReference type="GO" id="GO:0008955">
    <property type="term" value="F:peptidoglycan glycosyltransferase activity"/>
    <property type="evidence" value="ECO:0007669"/>
    <property type="project" value="UniProtKB-UniRule"/>
</dbReference>
<comment type="subcellular location">
    <subcellularLocation>
        <location evidence="2">Cell membrane</location>
    </subcellularLocation>
</comment>
<dbReference type="GO" id="GO:0006508">
    <property type="term" value="P:proteolysis"/>
    <property type="evidence" value="ECO:0007669"/>
    <property type="project" value="UniProtKB-KW"/>
</dbReference>
<keyword evidence="30" id="KW-1185">Reference proteome</keyword>
<evidence type="ECO:0000256" key="14">
    <source>
        <dbReference type="ARBA" id="ARBA00022984"/>
    </source>
</evidence>
<proteinExistence type="inferred from homology"/>
<protein>
    <recommendedName>
        <fullName evidence="6 22">Penicillin-binding protein 1B</fullName>
        <shortName evidence="23">PBP-1b</shortName>
        <shortName evidence="23">PBP1b</shortName>
    </recommendedName>
    <alternativeName>
        <fullName evidence="19 23">Murein polymerase</fullName>
    </alternativeName>
</protein>
<feature type="active site" description="Acyl-ester intermediate; for transpeptidase activity" evidence="24">
    <location>
        <position position="478"/>
    </location>
</feature>
<comment type="similarity">
    <text evidence="5 23">In the N-terminal section; belongs to the glycosyltransferase 51 family.</text>
</comment>
<keyword evidence="9" id="KW-0645">Protease</keyword>
<dbReference type="Gene3D" id="3.40.710.10">
    <property type="entry name" value="DD-peptidase/beta-lactamase superfamily"/>
    <property type="match status" value="1"/>
</dbReference>
<dbReference type="InterPro" id="IPR036950">
    <property type="entry name" value="PBP_transglycosylase"/>
</dbReference>
<dbReference type="EMBL" id="PVNP01000187">
    <property type="protein sequence ID" value="PRO72472.1"/>
    <property type="molecule type" value="Genomic_DNA"/>
</dbReference>
<keyword evidence="8" id="KW-0121">Carboxypeptidase</keyword>
<keyword evidence="16" id="KW-0046">Antibiotic resistance</keyword>
<evidence type="ECO:0000256" key="2">
    <source>
        <dbReference type="ARBA" id="ARBA00004236"/>
    </source>
</evidence>
<accession>A0A2S9V7Q7</accession>
<dbReference type="InterPro" id="IPR011813">
    <property type="entry name" value="PBP_1b"/>
</dbReference>
<sequence>MPATGRTRKVFTGSVVTSKKAEPTSHPNRKRRLWRFFWKLSLILLVLFGAYIIYLDAQIKHHFSGNKWQVPAQIYARPLQLQKGEEITRKEVLDELKLLGYRRVNQIQGSGEYSVSQAAINIYRRAFHFPDGFQPLRQLAIRWNGARIASITDLQTDQSLQQVRLESWLVTRLASGSQEDRMLVTLEDVPPLLVKALTLTEDRDFYSHHGIAPLSIIRALLANIAAGRTVQGGSTLTQQLVKNLYLTRERSLERKIKEALMAIIIDARYSKDKIIQAYLNEVFLGQSGDMAVHGFGLASYFYFDRPVYELDETEIAMLVGMIKGPSYYNPRKYPERAIERRNLVLRLLLEGNELTPQQYELAVSRPVGIATGDSLATGKHPAFMTQVRKELQTILADPNIRESGVKVFTTLDIYAQRRAEQALTSTLDRLQPGREATLEGAMVVSDIGSGEVRALVGGRNVSFAGFNRALDAVRPIGSLVKPAVYLTALEQPAQYNLATPLEDKPLSLSDEHGDNWQPQNFDKTYRGSVPLIDALSLSLNVPTVNLGLELGIDNVAATLKNLGVKRPVPEVPALTLGAVALTPFETNQIYQTIANNGAYRPLHTVSAIVSVNNRLMWRQAEYGEQRVNEESAYLLNYALYKVATEGTAKAIGRTYDNINMAGKTGTTDDYRDSWFAGYDRNNLATVWVGNDENRSTGLTGSTGALPVFLAYQQLQEPKSLSRRFPNGLGIAHFDPVTGAVVTAGCQGSMSVPAVLDALPPAQGCVGQLGEKAPAKKAKDKSWWERLFGG</sequence>
<evidence type="ECO:0000256" key="21">
    <source>
        <dbReference type="ARBA" id="ARBA00049902"/>
    </source>
</evidence>
<comment type="caution">
    <text evidence="29">The sequence shown here is derived from an EMBL/GenBank/DDBJ whole genome shotgun (WGS) entry which is preliminary data.</text>
</comment>
<dbReference type="GO" id="GO:0009274">
    <property type="term" value="C:peptidoglycan-based cell wall"/>
    <property type="evidence" value="ECO:0007669"/>
    <property type="project" value="UniProtKB-UniRule"/>
</dbReference>
<evidence type="ECO:0000256" key="7">
    <source>
        <dbReference type="ARBA" id="ARBA00022475"/>
    </source>
</evidence>
<gene>
    <name evidence="29" type="primary">mrcB</name>
    <name evidence="29" type="ORF">C6Y40_16780</name>
</gene>
<keyword evidence="12" id="KW-0378">Hydrolase</keyword>
<dbReference type="InterPro" id="IPR050396">
    <property type="entry name" value="Glycosyltr_51/Transpeptidase"/>
</dbReference>
<keyword evidence="18 23" id="KW-0961">Cell wall biogenesis/degradation</keyword>
<evidence type="ECO:0000256" key="19">
    <source>
        <dbReference type="ARBA" id="ARBA00032454"/>
    </source>
</evidence>